<dbReference type="PANTHER" id="PTHR10926">
    <property type="entry name" value="CELL CYCLE CONTROL PROTEIN 50"/>
    <property type="match status" value="1"/>
</dbReference>
<dbReference type="AlphaFoldDB" id="A0A7R8ZKG4"/>
<evidence type="ECO:0000256" key="1">
    <source>
        <dbReference type="ARBA" id="ARBA00004141"/>
    </source>
</evidence>
<keyword evidence="5 6" id="KW-0472">Membrane</keyword>
<proteinExistence type="inferred from homology"/>
<evidence type="ECO:0000256" key="6">
    <source>
        <dbReference type="PIRNR" id="PIRNR015840"/>
    </source>
</evidence>
<evidence type="ECO:0000256" key="5">
    <source>
        <dbReference type="ARBA" id="ARBA00023136"/>
    </source>
</evidence>
<accession>A0A7R8ZKG4</accession>
<keyword evidence="4" id="KW-1133">Transmembrane helix</keyword>
<dbReference type="InterPro" id="IPR005045">
    <property type="entry name" value="CDC50/LEM3_fam"/>
</dbReference>
<dbReference type="PANTHER" id="PTHR10926:SF0">
    <property type="entry name" value="CDC50, ISOFORM A"/>
    <property type="match status" value="1"/>
</dbReference>
<comment type="subcellular location">
    <subcellularLocation>
        <location evidence="1">Membrane</location>
        <topology evidence="1">Multi-pass membrane protein</topology>
    </subcellularLocation>
</comment>
<dbReference type="PIRSF" id="PIRSF015840">
    <property type="entry name" value="DUF284_TM_euk"/>
    <property type="match status" value="1"/>
</dbReference>
<evidence type="ECO:0000313" key="7">
    <source>
        <dbReference type="EMBL" id="CAD7224832.1"/>
    </source>
</evidence>
<protein>
    <submittedName>
        <fullName evidence="7">Uncharacterized protein</fullName>
    </submittedName>
</protein>
<evidence type="ECO:0000256" key="3">
    <source>
        <dbReference type="ARBA" id="ARBA00022692"/>
    </source>
</evidence>
<dbReference type="Pfam" id="PF03381">
    <property type="entry name" value="CDC50"/>
    <property type="match status" value="1"/>
</dbReference>
<comment type="similarity">
    <text evidence="2 6">Belongs to the CDC50/LEM3 family.</text>
</comment>
<dbReference type="GO" id="GO:0005794">
    <property type="term" value="C:Golgi apparatus"/>
    <property type="evidence" value="ECO:0007669"/>
    <property type="project" value="TreeGrafter"/>
</dbReference>
<dbReference type="OrthoDB" id="340608at2759"/>
<dbReference type="EMBL" id="OB660448">
    <property type="protein sequence ID" value="CAD7224832.1"/>
    <property type="molecule type" value="Genomic_DNA"/>
</dbReference>
<organism evidence="7">
    <name type="scientific">Cyprideis torosa</name>
    <dbReference type="NCBI Taxonomy" id="163714"/>
    <lineage>
        <taxon>Eukaryota</taxon>
        <taxon>Metazoa</taxon>
        <taxon>Ecdysozoa</taxon>
        <taxon>Arthropoda</taxon>
        <taxon>Crustacea</taxon>
        <taxon>Oligostraca</taxon>
        <taxon>Ostracoda</taxon>
        <taxon>Podocopa</taxon>
        <taxon>Podocopida</taxon>
        <taxon>Cytherocopina</taxon>
        <taxon>Cytheroidea</taxon>
        <taxon>Cytherideidae</taxon>
        <taxon>Cyprideis</taxon>
    </lineage>
</organism>
<name>A0A7R8ZKG4_9CRUS</name>
<reference evidence="7" key="1">
    <citation type="submission" date="2020-11" db="EMBL/GenBank/DDBJ databases">
        <authorList>
            <person name="Tran Van P."/>
        </authorList>
    </citation>
    <scope>NUCLEOTIDE SEQUENCE</scope>
</reference>
<sequence length="380" mass="42248">MSSHSHHNTQSIFNGSRRPTDSAFKQQRLPAWQPILTAGTVLPAFFVVGMVFVPVGVGLLHLSNSVKETVIDYTECNATQPWGADGTSVPCAQMKTLNISSQCTCLLKFEVKEDWRGRTFLYYGLTNFYQNHRRYVKSRDDSQLLGVDLQAKPDSDCAPFMAFTNKSSGGTEVPIAPCGAIANSLFNDTFKLSYLSAQGAEAKEVKLTKHGIAWQSDRNVKFRNPGNDGSPEALKKALEGTHRPLHWTKELWELDPEHADNNGFENQDLIVWMRTAAFPTFRKLYGIVDQGVDNFRSGLPKGNYSIEIQYNFPVVEFDGTKTVILATTSLLGGKNPFLGIAYIVVGAVCLAMGVAFLFIHIKFGMSTNEMINVDRRTPYQ</sequence>
<dbReference type="GO" id="GO:0005783">
    <property type="term" value="C:endoplasmic reticulum"/>
    <property type="evidence" value="ECO:0007669"/>
    <property type="project" value="TreeGrafter"/>
</dbReference>
<dbReference type="GO" id="GO:0005886">
    <property type="term" value="C:plasma membrane"/>
    <property type="evidence" value="ECO:0007669"/>
    <property type="project" value="TreeGrafter"/>
</dbReference>
<evidence type="ECO:0000256" key="2">
    <source>
        <dbReference type="ARBA" id="ARBA00009457"/>
    </source>
</evidence>
<gene>
    <name evidence="7" type="ORF">CTOB1V02_LOCUS2785</name>
</gene>
<keyword evidence="3" id="KW-0812">Transmembrane</keyword>
<evidence type="ECO:0000256" key="4">
    <source>
        <dbReference type="ARBA" id="ARBA00022989"/>
    </source>
</evidence>